<name>A0A1T5EWW8_9SPHI</name>
<evidence type="ECO:0000313" key="5">
    <source>
        <dbReference type="Proteomes" id="UP000189981"/>
    </source>
</evidence>
<feature type="transmembrane region" description="Helical" evidence="2">
    <location>
        <begin position="33"/>
        <end position="52"/>
    </location>
</feature>
<evidence type="ECO:0000259" key="3">
    <source>
        <dbReference type="Pfam" id="PF05569"/>
    </source>
</evidence>
<keyword evidence="2" id="KW-1133">Transmembrane helix</keyword>
<dbReference type="Pfam" id="PF05569">
    <property type="entry name" value="Peptidase_M56"/>
    <property type="match status" value="1"/>
</dbReference>
<evidence type="ECO:0000256" key="2">
    <source>
        <dbReference type="SAM" id="Phobius"/>
    </source>
</evidence>
<gene>
    <name evidence="4" type="ORF">SAMN05661099_3236</name>
</gene>
<keyword evidence="5" id="KW-1185">Reference proteome</keyword>
<dbReference type="InterPro" id="IPR008756">
    <property type="entry name" value="Peptidase_M56"/>
</dbReference>
<proteinExistence type="predicted"/>
<keyword evidence="2" id="KW-0812">Transmembrane</keyword>
<dbReference type="PANTHER" id="PTHR34978">
    <property type="entry name" value="POSSIBLE SENSOR-TRANSDUCER PROTEIN BLAR"/>
    <property type="match status" value="1"/>
</dbReference>
<feature type="domain" description="Peptidase M56" evidence="3">
    <location>
        <begin position="143"/>
        <end position="254"/>
    </location>
</feature>
<keyword evidence="2" id="KW-0472">Membrane</keyword>
<accession>A0A1T5EWW8</accession>
<dbReference type="RefSeq" id="WP_079703746.1">
    <property type="nucleotide sequence ID" value="NZ_FUYR01000005.1"/>
</dbReference>
<dbReference type="InterPro" id="IPR052173">
    <property type="entry name" value="Beta-lactam_resp_regulator"/>
</dbReference>
<feature type="transmembrane region" description="Helical" evidence="2">
    <location>
        <begin position="6"/>
        <end position="26"/>
    </location>
</feature>
<feature type="region of interest" description="Disordered" evidence="1">
    <location>
        <begin position="303"/>
        <end position="324"/>
    </location>
</feature>
<dbReference type="CDD" id="cd07341">
    <property type="entry name" value="M56_BlaR1_MecR1_like"/>
    <property type="match status" value="1"/>
</dbReference>
<dbReference type="Proteomes" id="UP000189981">
    <property type="component" value="Unassembled WGS sequence"/>
</dbReference>
<dbReference type="PANTHER" id="PTHR34978:SF3">
    <property type="entry name" value="SLR0241 PROTEIN"/>
    <property type="match status" value="1"/>
</dbReference>
<feature type="transmembrane region" description="Helical" evidence="2">
    <location>
        <begin position="93"/>
        <end position="114"/>
    </location>
</feature>
<dbReference type="AlphaFoldDB" id="A0A1T5EWW8"/>
<dbReference type="EMBL" id="FUYR01000005">
    <property type="protein sequence ID" value="SKB88358.1"/>
    <property type="molecule type" value="Genomic_DNA"/>
</dbReference>
<dbReference type="OrthoDB" id="649093at2"/>
<evidence type="ECO:0000313" key="4">
    <source>
        <dbReference type="EMBL" id="SKB88358.1"/>
    </source>
</evidence>
<dbReference type="STRING" id="572036.SAMN05661099_3236"/>
<sequence>MPALFILLFKINVVLILFAAAYYFVLRKLTFYGLNRAFLIFGILFSSAYPFININTVSSRYDKIASIAPAIGQQVSGYIQPGSISVYWQSANFVFWTIVVLMAFRLAMQFFSLYRIHKNSSPGHASDYRMRILSDDLGPFSFWQTIYINPKLHSKTDLENILKHEKVHVDDWHTLDIILAELSIVFYWFNPGVWLMKRAVRENIEFITDAKILRKGIDKKTYQYSLLHAGNLVPAMAIVNNFSLSDLKKRIKMMNARRSSPLALSRYLFLLPILLLTTLAFTISKKAEIKKIIFSKPMLAISSPERRESQPNPKMSMRSAELKRTPSLAPAVEKDTLKRFLIIEAYDTDSGSVHSEFDELPMPKPGDRIKMITVRRTGEESPSTIFSDTDSLRIRPKNVFIVHRESGENPPTGIMNFRHIAGPGQSPDTGSKLSAKFFLNGEEISQEEFRKLELAGPDGAGSGKKLMIRVEKQ</sequence>
<reference evidence="5" key="1">
    <citation type="submission" date="2017-02" db="EMBL/GenBank/DDBJ databases">
        <authorList>
            <person name="Varghese N."/>
            <person name="Submissions S."/>
        </authorList>
    </citation>
    <scope>NUCLEOTIDE SEQUENCE [LARGE SCALE GENOMIC DNA]</scope>
    <source>
        <strain evidence="5">DSM 22385</strain>
    </source>
</reference>
<feature type="transmembrane region" description="Helical" evidence="2">
    <location>
        <begin position="264"/>
        <end position="283"/>
    </location>
</feature>
<protein>
    <submittedName>
        <fullName evidence="4">BlaR1 peptidase M56</fullName>
    </submittedName>
</protein>
<organism evidence="4 5">
    <name type="scientific">Daejeonella lutea</name>
    <dbReference type="NCBI Taxonomy" id="572036"/>
    <lineage>
        <taxon>Bacteria</taxon>
        <taxon>Pseudomonadati</taxon>
        <taxon>Bacteroidota</taxon>
        <taxon>Sphingobacteriia</taxon>
        <taxon>Sphingobacteriales</taxon>
        <taxon>Sphingobacteriaceae</taxon>
        <taxon>Daejeonella</taxon>
    </lineage>
</organism>
<evidence type="ECO:0000256" key="1">
    <source>
        <dbReference type="SAM" id="MobiDB-lite"/>
    </source>
</evidence>